<dbReference type="GeneID" id="106475712"/>
<organism evidence="8 9">
    <name type="scientific">Limulus polyphemus</name>
    <name type="common">Atlantic horseshoe crab</name>
    <dbReference type="NCBI Taxonomy" id="6850"/>
    <lineage>
        <taxon>Eukaryota</taxon>
        <taxon>Metazoa</taxon>
        <taxon>Ecdysozoa</taxon>
        <taxon>Arthropoda</taxon>
        <taxon>Chelicerata</taxon>
        <taxon>Merostomata</taxon>
        <taxon>Xiphosura</taxon>
        <taxon>Limulidae</taxon>
        <taxon>Limulus</taxon>
    </lineage>
</organism>
<keyword evidence="5 7" id="KW-0472">Membrane</keyword>
<evidence type="ECO:0000256" key="6">
    <source>
        <dbReference type="ARBA" id="ARBA00023180"/>
    </source>
</evidence>
<keyword evidence="8" id="KW-1185">Reference proteome</keyword>
<dbReference type="RefSeq" id="XP_022235482.1">
    <property type="nucleotide sequence ID" value="XM_022379774.1"/>
</dbReference>
<evidence type="ECO:0000256" key="4">
    <source>
        <dbReference type="ARBA" id="ARBA00022989"/>
    </source>
</evidence>
<evidence type="ECO:0000256" key="3">
    <source>
        <dbReference type="ARBA" id="ARBA00022692"/>
    </source>
</evidence>
<sequence length="255" mass="28374">MINETDGNQFPPHIEKDNKIYVFSTDLCRSLYLEYEKNVFIRGISAYRFTTPTKLFGNPSTNPSNKCFCTDPQSCLHDGTIELSACQQGSPVVASTPHFYQGSSKYREDVIGFKPEKTKHETYLDVEPMTGLVLNGRKGIQLNVYVKQNSYIAGLTNIKDVLMPLAWLSESASLDEEKAEDFRWQVQTPVKIGTGTTLAAVVVGSLWTLLAAGAAIFFCKQRKSSSIGVSSEHSFTPVKTQQKMQRGTINRVLEA</sequence>
<evidence type="ECO:0000313" key="9">
    <source>
        <dbReference type="RefSeq" id="XP_022235482.1"/>
    </source>
</evidence>
<name>A0ABM1RVS7_LIMPO</name>
<gene>
    <name evidence="9" type="primary">LOC106475712</name>
</gene>
<evidence type="ECO:0000313" key="8">
    <source>
        <dbReference type="Proteomes" id="UP000694941"/>
    </source>
</evidence>
<keyword evidence="6" id="KW-0325">Glycoprotein</keyword>
<dbReference type="PANTHER" id="PTHR11923:SF51">
    <property type="entry name" value="LYSOSOME MEMBRANE PROTEIN 2"/>
    <property type="match status" value="1"/>
</dbReference>
<dbReference type="Proteomes" id="UP000694941">
    <property type="component" value="Unplaced"/>
</dbReference>
<evidence type="ECO:0000256" key="2">
    <source>
        <dbReference type="ARBA" id="ARBA00010532"/>
    </source>
</evidence>
<accession>A0ABM1RVS7</accession>
<evidence type="ECO:0000256" key="1">
    <source>
        <dbReference type="ARBA" id="ARBA00004370"/>
    </source>
</evidence>
<dbReference type="InterPro" id="IPR002159">
    <property type="entry name" value="CD36_fam"/>
</dbReference>
<dbReference type="PANTHER" id="PTHR11923">
    <property type="entry name" value="SCAVENGER RECEPTOR CLASS B TYPE-1 SR-B1"/>
    <property type="match status" value="1"/>
</dbReference>
<proteinExistence type="inferred from homology"/>
<comment type="similarity">
    <text evidence="2">Belongs to the CD36 family.</text>
</comment>
<evidence type="ECO:0000256" key="5">
    <source>
        <dbReference type="ARBA" id="ARBA00023136"/>
    </source>
</evidence>
<reference evidence="9" key="1">
    <citation type="submission" date="2025-08" db="UniProtKB">
        <authorList>
            <consortium name="RefSeq"/>
        </authorList>
    </citation>
    <scope>IDENTIFICATION</scope>
    <source>
        <tissue evidence="9">Muscle</tissue>
    </source>
</reference>
<protein>
    <submittedName>
        <fullName evidence="9">Platelet glycoprotein 4-like isoform X1</fullName>
    </submittedName>
</protein>
<comment type="subcellular location">
    <subcellularLocation>
        <location evidence="1">Membrane</location>
    </subcellularLocation>
</comment>
<evidence type="ECO:0000256" key="7">
    <source>
        <dbReference type="SAM" id="Phobius"/>
    </source>
</evidence>
<keyword evidence="4 7" id="KW-1133">Transmembrane helix</keyword>
<dbReference type="PRINTS" id="PR01609">
    <property type="entry name" value="CD36FAMILY"/>
</dbReference>
<keyword evidence="3 7" id="KW-0812">Transmembrane</keyword>
<feature type="transmembrane region" description="Helical" evidence="7">
    <location>
        <begin position="198"/>
        <end position="219"/>
    </location>
</feature>
<dbReference type="Pfam" id="PF01130">
    <property type="entry name" value="CD36"/>
    <property type="match status" value="1"/>
</dbReference>